<reference evidence="1 2" key="1">
    <citation type="submission" date="2023-07" db="EMBL/GenBank/DDBJ databases">
        <authorList>
            <person name="Girao M."/>
            <person name="Carvalho M.F."/>
        </authorList>
    </citation>
    <scope>NUCLEOTIDE SEQUENCE [LARGE SCALE GENOMIC DNA]</scope>
    <source>
        <strain evidence="1 2">66/93</strain>
    </source>
</reference>
<gene>
    <name evidence="1" type="ORF">Q8A49_07320</name>
</gene>
<name>A0ABU7KME7_9ACTN</name>
<protein>
    <submittedName>
        <fullName evidence="1">Phage tail family protein</fullName>
    </submittedName>
</protein>
<dbReference type="RefSeq" id="WP_330157527.1">
    <property type="nucleotide sequence ID" value="NZ_BAAAJA010000096.1"/>
</dbReference>
<comment type="caution">
    <text evidence="1">The sequence shown here is derived from an EMBL/GenBank/DDBJ whole genome shotgun (WGS) entry which is preliminary data.</text>
</comment>
<organism evidence="1 2">
    <name type="scientific">Nocardiopsis tropica</name>
    <dbReference type="NCBI Taxonomy" id="109330"/>
    <lineage>
        <taxon>Bacteria</taxon>
        <taxon>Bacillati</taxon>
        <taxon>Actinomycetota</taxon>
        <taxon>Actinomycetes</taxon>
        <taxon>Streptosporangiales</taxon>
        <taxon>Nocardiopsidaceae</taxon>
        <taxon>Nocardiopsis</taxon>
    </lineage>
</organism>
<dbReference type="EMBL" id="JAUUCC010000013">
    <property type="protein sequence ID" value="MEE2050302.1"/>
    <property type="molecule type" value="Genomic_DNA"/>
</dbReference>
<evidence type="ECO:0000313" key="2">
    <source>
        <dbReference type="Proteomes" id="UP001348641"/>
    </source>
</evidence>
<proteinExistence type="predicted"/>
<accession>A0ABU7KME7</accession>
<dbReference type="Proteomes" id="UP001348641">
    <property type="component" value="Unassembled WGS sequence"/>
</dbReference>
<sequence length="265" mass="28514">MLPTTMQWQDLTIGLPGVYQVLRLDGWEDMPPLDSGDEPRPARHGDWAGTPYAQARTVTLTGRIRAPRGEVLDRVRDLRRVCAVPDDDTLWPLTITALGESLTVDARVSQRIISHEKYVRLGHVPFTLQWACPDPVRYDPDPVHLAVPAGGSRPAPQEGTTATRPVVTVYGPCTNPRITVARPGGASRSVGFATTMFTGDTLTIDCGTGTVTTSWGDDVTGTLTPGSVPIEYLTIPTGTSTVALAVTGTTTAATRAHVTYRHAYL</sequence>
<dbReference type="Gene3D" id="2.60.120.860">
    <property type="match status" value="1"/>
</dbReference>
<evidence type="ECO:0000313" key="1">
    <source>
        <dbReference type="EMBL" id="MEE2050302.1"/>
    </source>
</evidence>